<evidence type="ECO:0000313" key="2">
    <source>
        <dbReference type="EMBL" id="OMO58195.1"/>
    </source>
</evidence>
<evidence type="ECO:0000313" key="3">
    <source>
        <dbReference type="Proteomes" id="UP000188268"/>
    </source>
</evidence>
<dbReference type="Proteomes" id="UP000188268">
    <property type="component" value="Unassembled WGS sequence"/>
</dbReference>
<feature type="region of interest" description="Disordered" evidence="1">
    <location>
        <begin position="20"/>
        <end position="46"/>
    </location>
</feature>
<reference evidence="2 3" key="1">
    <citation type="submission" date="2013-09" db="EMBL/GenBank/DDBJ databases">
        <title>Corchorus capsularis genome sequencing.</title>
        <authorList>
            <person name="Alam M."/>
            <person name="Haque M.S."/>
            <person name="Islam M.S."/>
            <person name="Emdad E.M."/>
            <person name="Islam M.M."/>
            <person name="Ahmed B."/>
            <person name="Halim A."/>
            <person name="Hossen Q.M.M."/>
            <person name="Hossain M.Z."/>
            <person name="Ahmed R."/>
            <person name="Khan M.M."/>
            <person name="Islam R."/>
            <person name="Rashid M.M."/>
            <person name="Khan S.A."/>
            <person name="Rahman M.S."/>
            <person name="Alam M."/>
        </authorList>
    </citation>
    <scope>NUCLEOTIDE SEQUENCE [LARGE SCALE GENOMIC DNA]</scope>
    <source>
        <strain evidence="3">cv. CVL-1</strain>
        <tissue evidence="2">Whole seedling</tissue>
    </source>
</reference>
<dbReference type="Gramene" id="OMO58195">
    <property type="protein sequence ID" value="OMO58195"/>
    <property type="gene ID" value="CCACVL1_25543"/>
</dbReference>
<dbReference type="AlphaFoldDB" id="A0A1R3GJC8"/>
<sequence>MENSPLENTGLCNEVIRRSKKKYKKRKSKESPERISSDEVDSGETSRRMGWLLIPRILLLHQRLL</sequence>
<protein>
    <submittedName>
        <fullName evidence="2">Uncharacterized protein</fullName>
    </submittedName>
</protein>
<comment type="caution">
    <text evidence="2">The sequence shown here is derived from an EMBL/GenBank/DDBJ whole genome shotgun (WGS) entry which is preliminary data.</text>
</comment>
<name>A0A1R3GJC8_COCAP</name>
<evidence type="ECO:0000256" key="1">
    <source>
        <dbReference type="SAM" id="MobiDB-lite"/>
    </source>
</evidence>
<keyword evidence="3" id="KW-1185">Reference proteome</keyword>
<dbReference type="EMBL" id="AWWV01014241">
    <property type="protein sequence ID" value="OMO58195.1"/>
    <property type="molecule type" value="Genomic_DNA"/>
</dbReference>
<proteinExistence type="predicted"/>
<organism evidence="2 3">
    <name type="scientific">Corchorus capsularis</name>
    <name type="common">Jute</name>
    <dbReference type="NCBI Taxonomy" id="210143"/>
    <lineage>
        <taxon>Eukaryota</taxon>
        <taxon>Viridiplantae</taxon>
        <taxon>Streptophyta</taxon>
        <taxon>Embryophyta</taxon>
        <taxon>Tracheophyta</taxon>
        <taxon>Spermatophyta</taxon>
        <taxon>Magnoliopsida</taxon>
        <taxon>eudicotyledons</taxon>
        <taxon>Gunneridae</taxon>
        <taxon>Pentapetalae</taxon>
        <taxon>rosids</taxon>
        <taxon>malvids</taxon>
        <taxon>Malvales</taxon>
        <taxon>Malvaceae</taxon>
        <taxon>Grewioideae</taxon>
        <taxon>Apeibeae</taxon>
        <taxon>Corchorus</taxon>
    </lineage>
</organism>
<gene>
    <name evidence="2" type="ORF">CCACVL1_25543</name>
</gene>
<accession>A0A1R3GJC8</accession>